<organism evidence="3 4">
    <name type="scientific">Didymodactylos carnosus</name>
    <dbReference type="NCBI Taxonomy" id="1234261"/>
    <lineage>
        <taxon>Eukaryota</taxon>
        <taxon>Metazoa</taxon>
        <taxon>Spiralia</taxon>
        <taxon>Gnathifera</taxon>
        <taxon>Rotifera</taxon>
        <taxon>Eurotatoria</taxon>
        <taxon>Bdelloidea</taxon>
        <taxon>Philodinida</taxon>
        <taxon>Philodinidae</taxon>
        <taxon>Didymodactylos</taxon>
    </lineage>
</organism>
<sequence>MEVYESYPRIEKCDCESVYVGKTDRQATRRFGEHGHISNLLKSSMKEKPPPPTANTLTTTQPVRQSQRQRRKPKLYEFEEEDIPEEGDNVIQTFEQHCDLKSAISVHEREKKHRMNWENWKILAKDSNRYRLKIHESLHIIALKPDLNETVRSVPLVIFPEGQVSLNRKETRKKVKMKGM</sequence>
<evidence type="ECO:0000313" key="4">
    <source>
        <dbReference type="Proteomes" id="UP000682733"/>
    </source>
</evidence>
<dbReference type="EMBL" id="CAJOBA010000527">
    <property type="protein sequence ID" value="CAF3539009.1"/>
    <property type="molecule type" value="Genomic_DNA"/>
</dbReference>
<gene>
    <name evidence="2" type="ORF">OVA965_LOCUS2464</name>
    <name evidence="3" type="ORF">TMI583_LOCUS2464</name>
</gene>
<protein>
    <submittedName>
        <fullName evidence="3">Uncharacterized protein</fullName>
    </submittedName>
</protein>
<dbReference type="Proteomes" id="UP000677228">
    <property type="component" value="Unassembled WGS sequence"/>
</dbReference>
<name>A0A8S2GNN1_9BILA</name>
<dbReference type="AlphaFoldDB" id="A0A8S2GNN1"/>
<dbReference type="Proteomes" id="UP000682733">
    <property type="component" value="Unassembled WGS sequence"/>
</dbReference>
<dbReference type="EMBL" id="CAJNOK010000527">
    <property type="protein sequence ID" value="CAF0759336.1"/>
    <property type="molecule type" value="Genomic_DNA"/>
</dbReference>
<feature type="region of interest" description="Disordered" evidence="1">
    <location>
        <begin position="30"/>
        <end position="73"/>
    </location>
</feature>
<evidence type="ECO:0000313" key="3">
    <source>
        <dbReference type="EMBL" id="CAF3539009.1"/>
    </source>
</evidence>
<accession>A0A8S2GNN1</accession>
<proteinExistence type="predicted"/>
<evidence type="ECO:0000256" key="1">
    <source>
        <dbReference type="SAM" id="MobiDB-lite"/>
    </source>
</evidence>
<reference evidence="3" key="1">
    <citation type="submission" date="2021-02" db="EMBL/GenBank/DDBJ databases">
        <authorList>
            <person name="Nowell W R."/>
        </authorList>
    </citation>
    <scope>NUCLEOTIDE SEQUENCE</scope>
</reference>
<comment type="caution">
    <text evidence="3">The sequence shown here is derived from an EMBL/GenBank/DDBJ whole genome shotgun (WGS) entry which is preliminary data.</text>
</comment>
<evidence type="ECO:0000313" key="2">
    <source>
        <dbReference type="EMBL" id="CAF0759336.1"/>
    </source>
</evidence>